<sequence>MFSRATILPPSLLCLIQAYFVLAQQSQLVLNQLQQFSASTLPNPPTFSLPTSANLSISIALCSNQTTNVPRFFVTNDSSIPQPGSNNLGQPNVYEIIPNEFGLGNWSGPVSSGGAFSVSNIGQAAFEIGASNSGPMHQLLDTLPLFGDTTSNQAFVFSPPFLPPSYYTPTYPNYTLPPANLTFPPAPSSPPDYTMYIIPTSPSTLALPRTGCGLTTAASIASNNIITQPQDASQGMWLRDSDGWRWQWLVNGLVPQTNYTAYAVQNEANVSGPIFFVTKSASFSCPIVHSLPFCPSTSWAVPLPAPSDPSQGHTANTLPNSLVDPIIQVLTNFTTMLTTFPCGRDDYSPLVTCADCQAAYRTWLCTVTLPRCGEFPPNSSVATTSASSHSTSATSSALVQQLPAQMPLPALMPQPPTVPPRSPFLSPYPATYDALLPCLETCNAVDRACPPFLGFKCPLPKFTASASYGVGYIDSGNEDEMGGGLTGSAQDRWGNVWCNAG</sequence>
<protein>
    <recommendedName>
        <fullName evidence="4">FZ domain-containing protein</fullName>
    </recommendedName>
</protein>
<evidence type="ECO:0008006" key="4">
    <source>
        <dbReference type="Google" id="ProtNLM"/>
    </source>
</evidence>
<reference evidence="2 3" key="1">
    <citation type="journal article" date="2012" name="Proc. Natl. Acad. Sci. U.S.A.">
        <title>Comparative genomics of Ceriporiopsis subvermispora and Phanerochaete chrysosporium provide insight into selective ligninolysis.</title>
        <authorList>
            <person name="Fernandez-Fueyo E."/>
            <person name="Ruiz-Duenas F.J."/>
            <person name="Ferreira P."/>
            <person name="Floudas D."/>
            <person name="Hibbett D.S."/>
            <person name="Canessa P."/>
            <person name="Larrondo L.F."/>
            <person name="James T.Y."/>
            <person name="Seelenfreund D."/>
            <person name="Lobos S."/>
            <person name="Polanco R."/>
            <person name="Tello M."/>
            <person name="Honda Y."/>
            <person name="Watanabe T."/>
            <person name="Watanabe T."/>
            <person name="Ryu J.S."/>
            <person name="Kubicek C.P."/>
            <person name="Schmoll M."/>
            <person name="Gaskell J."/>
            <person name="Hammel K.E."/>
            <person name="St John F.J."/>
            <person name="Vanden Wymelenberg A."/>
            <person name="Sabat G."/>
            <person name="Splinter BonDurant S."/>
            <person name="Syed K."/>
            <person name="Yadav J.S."/>
            <person name="Doddapaneni H."/>
            <person name="Subramanian V."/>
            <person name="Lavin J.L."/>
            <person name="Oguiza J.A."/>
            <person name="Perez G."/>
            <person name="Pisabarro A.G."/>
            <person name="Ramirez L."/>
            <person name="Santoyo F."/>
            <person name="Master E."/>
            <person name="Coutinho P.M."/>
            <person name="Henrissat B."/>
            <person name="Lombard V."/>
            <person name="Magnuson J.K."/>
            <person name="Kuees U."/>
            <person name="Hori C."/>
            <person name="Igarashi K."/>
            <person name="Samejima M."/>
            <person name="Held B.W."/>
            <person name="Barry K.W."/>
            <person name="LaButti K.M."/>
            <person name="Lapidus A."/>
            <person name="Lindquist E.A."/>
            <person name="Lucas S.M."/>
            <person name="Riley R."/>
            <person name="Salamov A.A."/>
            <person name="Hoffmeister D."/>
            <person name="Schwenk D."/>
            <person name="Hadar Y."/>
            <person name="Yarden O."/>
            <person name="de Vries R.P."/>
            <person name="Wiebenga A."/>
            <person name="Stenlid J."/>
            <person name="Eastwood D."/>
            <person name="Grigoriev I.V."/>
            <person name="Berka R.M."/>
            <person name="Blanchette R.A."/>
            <person name="Kersten P."/>
            <person name="Martinez A.T."/>
            <person name="Vicuna R."/>
            <person name="Cullen D."/>
        </authorList>
    </citation>
    <scope>NUCLEOTIDE SEQUENCE [LARGE SCALE GENOMIC DNA]</scope>
    <source>
        <strain evidence="2 3">B</strain>
    </source>
</reference>
<dbReference type="OrthoDB" id="5405745at2759"/>
<dbReference type="Pfam" id="PF12929">
    <property type="entry name" value="Mid1"/>
    <property type="match status" value="1"/>
</dbReference>
<dbReference type="AlphaFoldDB" id="M2RBL4"/>
<dbReference type="PANTHER" id="PTHR39142:SF1">
    <property type="entry name" value="AEL197CP"/>
    <property type="match status" value="1"/>
</dbReference>
<organism evidence="2 3">
    <name type="scientific">Ceriporiopsis subvermispora (strain B)</name>
    <name type="common">White-rot fungus</name>
    <name type="synonym">Gelatoporia subvermispora</name>
    <dbReference type="NCBI Taxonomy" id="914234"/>
    <lineage>
        <taxon>Eukaryota</taxon>
        <taxon>Fungi</taxon>
        <taxon>Dikarya</taxon>
        <taxon>Basidiomycota</taxon>
        <taxon>Agaricomycotina</taxon>
        <taxon>Agaricomycetes</taxon>
        <taxon>Polyporales</taxon>
        <taxon>Gelatoporiaceae</taxon>
        <taxon>Gelatoporia</taxon>
    </lineage>
</organism>
<dbReference type="PANTHER" id="PTHR39142">
    <property type="entry name" value="MID1P"/>
    <property type="match status" value="1"/>
</dbReference>
<feature type="signal peptide" evidence="1">
    <location>
        <begin position="1"/>
        <end position="23"/>
    </location>
</feature>
<evidence type="ECO:0000313" key="3">
    <source>
        <dbReference type="Proteomes" id="UP000016930"/>
    </source>
</evidence>
<gene>
    <name evidence="2" type="ORF">CERSUDRAFT_115744</name>
</gene>
<evidence type="ECO:0000256" key="1">
    <source>
        <dbReference type="SAM" id="SignalP"/>
    </source>
</evidence>
<accession>M2RBL4</accession>
<keyword evidence="1" id="KW-0732">Signal</keyword>
<dbReference type="STRING" id="914234.M2RBL4"/>
<evidence type="ECO:0000313" key="2">
    <source>
        <dbReference type="EMBL" id="EMD35802.1"/>
    </source>
</evidence>
<dbReference type="EMBL" id="KB445799">
    <property type="protein sequence ID" value="EMD35802.1"/>
    <property type="molecule type" value="Genomic_DNA"/>
</dbReference>
<feature type="chain" id="PRO_5004024688" description="FZ domain-containing protein" evidence="1">
    <location>
        <begin position="24"/>
        <end position="501"/>
    </location>
</feature>
<dbReference type="Proteomes" id="UP000016930">
    <property type="component" value="Unassembled WGS sequence"/>
</dbReference>
<dbReference type="InterPro" id="IPR024338">
    <property type="entry name" value="MID1/Yam8"/>
</dbReference>
<keyword evidence="3" id="KW-1185">Reference proteome</keyword>
<dbReference type="HOGENOM" id="CLU_045143_0_0_1"/>
<proteinExistence type="predicted"/>
<dbReference type="GO" id="GO:0098703">
    <property type="term" value="P:calcium ion import across plasma membrane"/>
    <property type="evidence" value="ECO:0007669"/>
    <property type="project" value="InterPro"/>
</dbReference>
<dbReference type="GO" id="GO:0005262">
    <property type="term" value="F:calcium channel activity"/>
    <property type="evidence" value="ECO:0007669"/>
    <property type="project" value="InterPro"/>
</dbReference>
<name>M2RBL4_CERS8</name>